<dbReference type="Gene3D" id="2.10.109.10">
    <property type="entry name" value="Umud Fragment, subunit A"/>
    <property type="match status" value="1"/>
</dbReference>
<keyword evidence="5 6" id="KW-0378">Hydrolase</keyword>
<gene>
    <name evidence="8" type="primary">lepB</name>
    <name evidence="8" type="ORF">QWF21_14200</name>
</gene>
<evidence type="ECO:0000259" key="7">
    <source>
        <dbReference type="Pfam" id="PF10502"/>
    </source>
</evidence>
<evidence type="ECO:0000313" key="9">
    <source>
        <dbReference type="Proteomes" id="UP001339167"/>
    </source>
</evidence>
<dbReference type="EC" id="3.4.21.89" evidence="3 6"/>
<dbReference type="PROSITE" id="PS00761">
    <property type="entry name" value="SPASE_I_3"/>
    <property type="match status" value="1"/>
</dbReference>
<dbReference type="InterPro" id="IPR019758">
    <property type="entry name" value="Pept_S26A_signal_pept_1_CS"/>
</dbReference>
<organism evidence="8 9">
    <name type="scientific">Alkalimonas mucilaginosa</name>
    <dbReference type="NCBI Taxonomy" id="3057676"/>
    <lineage>
        <taxon>Bacteria</taxon>
        <taxon>Pseudomonadati</taxon>
        <taxon>Pseudomonadota</taxon>
        <taxon>Gammaproteobacteria</taxon>
        <taxon>Alkalimonas</taxon>
    </lineage>
</organism>
<dbReference type="PANTHER" id="PTHR43390">
    <property type="entry name" value="SIGNAL PEPTIDASE I"/>
    <property type="match status" value="1"/>
</dbReference>
<dbReference type="CDD" id="cd06530">
    <property type="entry name" value="S26_SPase_I"/>
    <property type="match status" value="1"/>
</dbReference>
<dbReference type="InterPro" id="IPR019533">
    <property type="entry name" value="Peptidase_S26"/>
</dbReference>
<feature type="transmembrane region" description="Helical" evidence="6">
    <location>
        <begin position="33"/>
        <end position="48"/>
    </location>
</feature>
<accession>A0ABU7JI55</accession>
<dbReference type="SUPFAM" id="SSF51306">
    <property type="entry name" value="LexA/Signal peptidase"/>
    <property type="match status" value="1"/>
</dbReference>
<evidence type="ECO:0000256" key="4">
    <source>
        <dbReference type="ARBA" id="ARBA00019232"/>
    </source>
</evidence>
<sequence length="277" mass="31979">MSINWKPKAWIAILLGVILQAFTFLYLNRPRLFWLYFLLSCVVSFIDWKYQTLFAAIFSIICPLHAYIVVKNFNGASERGWYSRWWGIPVIYAGFFSAVFLFRSFLYEPFLFPSVSMQPTIEKGNHLIVKKPGYRTYGTYGVSLTGGKIASPDLMQRGKLYAFYPPDKEVPFVQRLIALPGDRVVVKGNDITINGAVLATNLLYEKDQLEVYEQQLDGITYLIQRMKMRPARDMAEIVVPEESYFFMGDNRDNSTDSRFWGYVSSDSIIGEVVYVFK</sequence>
<evidence type="ECO:0000256" key="3">
    <source>
        <dbReference type="ARBA" id="ARBA00013208"/>
    </source>
</evidence>
<dbReference type="InterPro" id="IPR036286">
    <property type="entry name" value="LexA/Signal_pep-like_sf"/>
</dbReference>
<dbReference type="EMBL" id="JAUGZK010000012">
    <property type="protein sequence ID" value="MEE2025384.1"/>
    <property type="molecule type" value="Genomic_DNA"/>
</dbReference>
<keyword evidence="6" id="KW-1133">Transmembrane helix</keyword>
<feature type="domain" description="Peptidase S26" evidence="7">
    <location>
        <begin position="96"/>
        <end position="276"/>
    </location>
</feature>
<dbReference type="PANTHER" id="PTHR43390:SF1">
    <property type="entry name" value="CHLOROPLAST PROCESSING PEPTIDASE"/>
    <property type="match status" value="1"/>
</dbReference>
<comment type="subcellular location">
    <subcellularLocation>
        <location evidence="6">Membrane</location>
        <topology evidence="6">Multi-pass membrane protein</topology>
    </subcellularLocation>
</comment>
<protein>
    <recommendedName>
        <fullName evidence="4 6">Signal peptidase I</fullName>
        <ecNumber evidence="3 6">3.4.21.89</ecNumber>
    </recommendedName>
</protein>
<dbReference type="RefSeq" id="WP_330088701.1">
    <property type="nucleotide sequence ID" value="NZ_JAUGZK010000012.1"/>
</dbReference>
<evidence type="ECO:0000256" key="5">
    <source>
        <dbReference type="ARBA" id="ARBA00022801"/>
    </source>
</evidence>
<evidence type="ECO:0000256" key="6">
    <source>
        <dbReference type="RuleBase" id="RU362042"/>
    </source>
</evidence>
<feature type="transmembrane region" description="Helical" evidence="6">
    <location>
        <begin position="53"/>
        <end position="70"/>
    </location>
</feature>
<name>A0ABU7JI55_9GAMM</name>
<evidence type="ECO:0000256" key="1">
    <source>
        <dbReference type="ARBA" id="ARBA00000677"/>
    </source>
</evidence>
<dbReference type="NCBIfam" id="TIGR02227">
    <property type="entry name" value="sigpep_I_bact"/>
    <property type="match status" value="1"/>
</dbReference>
<reference evidence="8 9" key="1">
    <citation type="submission" date="2023-06" db="EMBL/GenBank/DDBJ databases">
        <title>Alkalimonas sp., MEB004 an alkaliphilic bacterium isolated from Lonar Lake, India.</title>
        <authorList>
            <person name="Joshi A."/>
            <person name="Thite S."/>
        </authorList>
    </citation>
    <scope>NUCLEOTIDE SEQUENCE [LARGE SCALE GENOMIC DNA]</scope>
    <source>
        <strain evidence="8 9">MEB004</strain>
    </source>
</reference>
<feature type="transmembrane region" description="Helical" evidence="6">
    <location>
        <begin position="9"/>
        <end position="27"/>
    </location>
</feature>
<evidence type="ECO:0000256" key="2">
    <source>
        <dbReference type="ARBA" id="ARBA00009370"/>
    </source>
</evidence>
<dbReference type="PRINTS" id="PR00727">
    <property type="entry name" value="LEADERPTASE"/>
</dbReference>
<evidence type="ECO:0000313" key="8">
    <source>
        <dbReference type="EMBL" id="MEE2025384.1"/>
    </source>
</evidence>
<comment type="catalytic activity">
    <reaction evidence="1 6">
        <text>Cleavage of hydrophobic, N-terminal signal or leader sequences from secreted and periplasmic proteins.</text>
        <dbReference type="EC" id="3.4.21.89"/>
    </reaction>
</comment>
<feature type="transmembrane region" description="Helical" evidence="6">
    <location>
        <begin position="82"/>
        <end position="102"/>
    </location>
</feature>
<keyword evidence="9" id="KW-1185">Reference proteome</keyword>
<keyword evidence="6" id="KW-0645">Protease</keyword>
<proteinExistence type="inferred from homology"/>
<dbReference type="Proteomes" id="UP001339167">
    <property type="component" value="Unassembled WGS sequence"/>
</dbReference>
<dbReference type="GO" id="GO:0009003">
    <property type="term" value="F:signal peptidase activity"/>
    <property type="evidence" value="ECO:0007669"/>
    <property type="project" value="UniProtKB-EC"/>
</dbReference>
<comment type="caution">
    <text evidence="8">The sequence shown here is derived from an EMBL/GenBank/DDBJ whole genome shotgun (WGS) entry which is preliminary data.</text>
</comment>
<dbReference type="Pfam" id="PF10502">
    <property type="entry name" value="Peptidase_S26"/>
    <property type="match status" value="1"/>
</dbReference>
<comment type="similarity">
    <text evidence="2 6">Belongs to the peptidase S26 family.</text>
</comment>
<dbReference type="InterPro" id="IPR000223">
    <property type="entry name" value="Pept_S26A_signal_pept_1"/>
</dbReference>
<keyword evidence="6" id="KW-0812">Transmembrane</keyword>
<keyword evidence="6" id="KW-0472">Membrane</keyword>